<organism evidence="6 7">
    <name type="scientific">Astyanax mexicanus</name>
    <name type="common">Blind cave fish</name>
    <name type="synonym">Astyanax fasciatus mexicanus</name>
    <dbReference type="NCBI Taxonomy" id="7994"/>
    <lineage>
        <taxon>Eukaryota</taxon>
        <taxon>Metazoa</taxon>
        <taxon>Chordata</taxon>
        <taxon>Craniata</taxon>
        <taxon>Vertebrata</taxon>
        <taxon>Euteleostomi</taxon>
        <taxon>Actinopterygii</taxon>
        <taxon>Neopterygii</taxon>
        <taxon>Teleostei</taxon>
        <taxon>Ostariophysi</taxon>
        <taxon>Characiformes</taxon>
        <taxon>Characoidei</taxon>
        <taxon>Acestrorhamphidae</taxon>
        <taxon>Acestrorhamphinae</taxon>
        <taxon>Astyanax</taxon>
    </lineage>
</organism>
<proteinExistence type="inferred from homology"/>
<name>A0A3B1J1K9_ASTMX</name>
<feature type="signal peptide" evidence="4">
    <location>
        <begin position="1"/>
        <end position="24"/>
    </location>
</feature>
<dbReference type="Bgee" id="ENSAMXG00000042133">
    <property type="expression patterns" value="Expressed in mesonephros and 14 other cell types or tissues"/>
</dbReference>
<sequence>SARMRSGSALLLVLLLGSLQLSSSAPYGTGVADCCFKFTTVKIPLRMVESFTWTHTECPIKAVVLLTKKGKTFCVDPESELVAALN</sequence>
<evidence type="ECO:0000256" key="3">
    <source>
        <dbReference type="ARBA" id="ARBA00023157"/>
    </source>
</evidence>
<dbReference type="CDD" id="cd00272">
    <property type="entry name" value="Chemokine_CC"/>
    <property type="match status" value="1"/>
</dbReference>
<keyword evidence="7" id="KW-1185">Reference proteome</keyword>
<evidence type="ECO:0000313" key="6">
    <source>
        <dbReference type="Ensembl" id="ENSAMXP00000035801.1"/>
    </source>
</evidence>
<feature type="domain" description="Chemokine interleukin-8-like" evidence="5">
    <location>
        <begin position="31"/>
        <end position="85"/>
    </location>
</feature>
<comment type="similarity">
    <text evidence="1 4">Belongs to the intercrine beta (chemokine CC) family.</text>
</comment>
<evidence type="ECO:0000256" key="1">
    <source>
        <dbReference type="ARBA" id="ARBA00010868"/>
    </source>
</evidence>
<evidence type="ECO:0000256" key="4">
    <source>
        <dbReference type="RuleBase" id="RU361150"/>
    </source>
</evidence>
<reference evidence="7" key="1">
    <citation type="submission" date="2013-03" db="EMBL/GenBank/DDBJ databases">
        <authorList>
            <person name="Jeffery W."/>
            <person name="Warren W."/>
            <person name="Wilson R.K."/>
        </authorList>
    </citation>
    <scope>NUCLEOTIDE SEQUENCE</scope>
    <source>
        <strain evidence="7">female</strain>
    </source>
</reference>
<dbReference type="InterPro" id="IPR039809">
    <property type="entry name" value="Chemokine_b/g/d"/>
</dbReference>
<keyword evidence="4" id="KW-0732">Signal</keyword>
<reference evidence="6" key="3">
    <citation type="submission" date="2025-08" db="UniProtKB">
        <authorList>
            <consortium name="Ensembl"/>
        </authorList>
    </citation>
    <scope>IDENTIFICATION</scope>
</reference>
<keyword evidence="4" id="KW-0145">Chemotaxis</keyword>
<comment type="subcellular location">
    <subcellularLocation>
        <location evidence="4">Secreted</location>
    </subcellularLocation>
</comment>
<dbReference type="Proteomes" id="UP000018467">
    <property type="component" value="Unassembled WGS sequence"/>
</dbReference>
<keyword evidence="4" id="KW-0964">Secreted</keyword>
<dbReference type="Ensembl" id="ENSAMXT00000050839.1">
    <property type="protein sequence ID" value="ENSAMXP00000035801.1"/>
    <property type="gene ID" value="ENSAMXG00000042133.1"/>
</dbReference>
<dbReference type="InterPro" id="IPR036048">
    <property type="entry name" value="Interleukin_8-like_sf"/>
</dbReference>
<accession>A0A3B1J1K9</accession>
<dbReference type="SMART" id="SM00199">
    <property type="entry name" value="SCY"/>
    <property type="match status" value="1"/>
</dbReference>
<dbReference type="InterPro" id="IPR001811">
    <property type="entry name" value="Chemokine_IL8-like_dom"/>
</dbReference>
<dbReference type="Gene3D" id="2.40.50.40">
    <property type="match status" value="1"/>
</dbReference>
<dbReference type="GeneTree" id="ENSGT01120000272426"/>
<keyword evidence="2 4" id="KW-0202">Cytokine</keyword>
<reference evidence="6" key="4">
    <citation type="submission" date="2025-09" db="UniProtKB">
        <authorList>
            <consortium name="Ensembl"/>
        </authorList>
    </citation>
    <scope>IDENTIFICATION</scope>
</reference>
<dbReference type="SUPFAM" id="SSF54117">
    <property type="entry name" value="Interleukin 8-like chemokines"/>
    <property type="match status" value="1"/>
</dbReference>
<dbReference type="PANTHER" id="PTHR12015">
    <property type="entry name" value="SMALL INDUCIBLE CYTOKINE A"/>
    <property type="match status" value="1"/>
</dbReference>
<dbReference type="AlphaFoldDB" id="A0A3B1J1K9"/>
<dbReference type="InterPro" id="IPR000827">
    <property type="entry name" value="Chemokine_CC_CS"/>
</dbReference>
<protein>
    <recommendedName>
        <fullName evidence="4">C-C motif chemokine</fullName>
    </recommendedName>
</protein>
<keyword evidence="3" id="KW-1015">Disulfide bond</keyword>
<dbReference type="InParanoid" id="A0A3B1J1K9"/>
<dbReference type="GO" id="GO:0008009">
    <property type="term" value="F:chemokine activity"/>
    <property type="evidence" value="ECO:0007669"/>
    <property type="project" value="InterPro"/>
</dbReference>
<dbReference type="GO" id="GO:0005615">
    <property type="term" value="C:extracellular space"/>
    <property type="evidence" value="ECO:0007669"/>
    <property type="project" value="UniProtKB-KW"/>
</dbReference>
<evidence type="ECO:0000313" key="7">
    <source>
        <dbReference type="Proteomes" id="UP000018467"/>
    </source>
</evidence>
<feature type="chain" id="PRO_5017101106" description="C-C motif chemokine" evidence="4">
    <location>
        <begin position="25"/>
        <end position="86"/>
    </location>
</feature>
<reference evidence="7" key="2">
    <citation type="journal article" date="2014" name="Nat. Commun.">
        <title>The cavefish genome reveals candidate genes for eye loss.</title>
        <authorList>
            <person name="McGaugh S.E."/>
            <person name="Gross J.B."/>
            <person name="Aken B."/>
            <person name="Blin M."/>
            <person name="Borowsky R."/>
            <person name="Chalopin D."/>
            <person name="Hinaux H."/>
            <person name="Jeffery W.R."/>
            <person name="Keene A."/>
            <person name="Ma L."/>
            <person name="Minx P."/>
            <person name="Murphy D."/>
            <person name="O'Quin K.E."/>
            <person name="Retaux S."/>
            <person name="Rohner N."/>
            <person name="Searle S.M."/>
            <person name="Stahl B.A."/>
            <person name="Tabin C."/>
            <person name="Volff J.N."/>
            <person name="Yoshizawa M."/>
            <person name="Warren W.C."/>
        </authorList>
    </citation>
    <scope>NUCLEOTIDE SEQUENCE [LARGE SCALE GENOMIC DNA]</scope>
    <source>
        <strain evidence="7">female</strain>
    </source>
</reference>
<dbReference type="GO" id="GO:0006955">
    <property type="term" value="P:immune response"/>
    <property type="evidence" value="ECO:0007669"/>
    <property type="project" value="InterPro"/>
</dbReference>
<evidence type="ECO:0000259" key="5">
    <source>
        <dbReference type="SMART" id="SM00199"/>
    </source>
</evidence>
<evidence type="ECO:0000256" key="2">
    <source>
        <dbReference type="ARBA" id="ARBA00022514"/>
    </source>
</evidence>
<dbReference type="Pfam" id="PF00048">
    <property type="entry name" value="IL8"/>
    <property type="match status" value="1"/>
</dbReference>
<dbReference type="PROSITE" id="PS00472">
    <property type="entry name" value="SMALL_CYTOKINES_CC"/>
    <property type="match status" value="1"/>
</dbReference>